<dbReference type="EMBL" id="BAAAZO010000014">
    <property type="protein sequence ID" value="GAA3641458.1"/>
    <property type="molecule type" value="Genomic_DNA"/>
</dbReference>
<name>A0ABP7AVD9_9ACTN</name>
<dbReference type="InterPro" id="IPR027417">
    <property type="entry name" value="P-loop_NTPase"/>
</dbReference>
<feature type="domain" description="ABC transporter" evidence="5">
    <location>
        <begin position="2"/>
        <end position="203"/>
    </location>
</feature>
<keyword evidence="3" id="KW-0547">Nucleotide-binding</keyword>
<dbReference type="PROSITE" id="PS50893">
    <property type="entry name" value="ABC_TRANSPORTER_2"/>
    <property type="match status" value="1"/>
</dbReference>
<evidence type="ECO:0000313" key="7">
    <source>
        <dbReference type="Proteomes" id="UP001501074"/>
    </source>
</evidence>
<gene>
    <name evidence="6" type="ORF">GCM10022223_70930</name>
</gene>
<dbReference type="Pfam" id="PF00005">
    <property type="entry name" value="ABC_tran"/>
    <property type="match status" value="1"/>
</dbReference>
<dbReference type="RefSeq" id="WP_231488081.1">
    <property type="nucleotide sequence ID" value="NZ_BAAAZO010000014.1"/>
</dbReference>
<dbReference type="Proteomes" id="UP001501074">
    <property type="component" value="Unassembled WGS sequence"/>
</dbReference>
<comment type="caution">
    <text evidence="6">The sequence shown here is derived from an EMBL/GenBank/DDBJ whole genome shotgun (WGS) entry which is preliminary data.</text>
</comment>
<reference evidence="7" key="1">
    <citation type="journal article" date="2019" name="Int. J. Syst. Evol. Microbiol.">
        <title>The Global Catalogue of Microorganisms (GCM) 10K type strain sequencing project: providing services to taxonomists for standard genome sequencing and annotation.</title>
        <authorList>
            <consortium name="The Broad Institute Genomics Platform"/>
            <consortium name="The Broad Institute Genome Sequencing Center for Infectious Disease"/>
            <person name="Wu L."/>
            <person name="Ma J."/>
        </authorList>
    </citation>
    <scope>NUCLEOTIDE SEQUENCE [LARGE SCALE GENOMIC DNA]</scope>
    <source>
        <strain evidence="7">JCM 16902</strain>
    </source>
</reference>
<dbReference type="InterPro" id="IPR003439">
    <property type="entry name" value="ABC_transporter-like_ATP-bd"/>
</dbReference>
<dbReference type="InterPro" id="IPR003593">
    <property type="entry name" value="AAA+_ATPase"/>
</dbReference>
<dbReference type="GO" id="GO:0005524">
    <property type="term" value="F:ATP binding"/>
    <property type="evidence" value="ECO:0007669"/>
    <property type="project" value="UniProtKB-KW"/>
</dbReference>
<evidence type="ECO:0000256" key="3">
    <source>
        <dbReference type="ARBA" id="ARBA00022741"/>
    </source>
</evidence>
<dbReference type="SUPFAM" id="SSF52540">
    <property type="entry name" value="P-loop containing nucleoside triphosphate hydrolases"/>
    <property type="match status" value="1"/>
</dbReference>
<dbReference type="SMART" id="SM00382">
    <property type="entry name" value="AAA"/>
    <property type="match status" value="1"/>
</dbReference>
<sequence length="204" mass="21491">MLRVTGLNKSYGSRTVLSDVTFEVPAGGIAALVGPNGAGKSTLLDCLAGAAPMDSGTVEILGRPSQPSSAGHWQSVYGVLNDFTWLPGLTVTDHLMLLQPRPAHDVRAALAAFGVPDVGDHKPTALSSGQRQRVALATARVRPWHVLLLDEPEAHLDVAGVGVLARELLAMLTPERCILLSTHDSSLLRALDCPQISLAGEVVR</sequence>
<dbReference type="Gene3D" id="3.40.50.300">
    <property type="entry name" value="P-loop containing nucleotide triphosphate hydrolases"/>
    <property type="match status" value="1"/>
</dbReference>
<keyword evidence="7" id="KW-1185">Reference proteome</keyword>
<keyword evidence="2" id="KW-0813">Transport</keyword>
<evidence type="ECO:0000256" key="2">
    <source>
        <dbReference type="ARBA" id="ARBA00022448"/>
    </source>
</evidence>
<evidence type="ECO:0000313" key="6">
    <source>
        <dbReference type="EMBL" id="GAA3641458.1"/>
    </source>
</evidence>
<comment type="similarity">
    <text evidence="1">Belongs to the ABC transporter superfamily.</text>
</comment>
<accession>A0ABP7AVD9</accession>
<evidence type="ECO:0000256" key="4">
    <source>
        <dbReference type="ARBA" id="ARBA00022840"/>
    </source>
</evidence>
<protein>
    <submittedName>
        <fullName evidence="6">ATP-binding cassette domain-containing protein</fullName>
    </submittedName>
</protein>
<organism evidence="6 7">
    <name type="scientific">Kineosporia mesophila</name>
    <dbReference type="NCBI Taxonomy" id="566012"/>
    <lineage>
        <taxon>Bacteria</taxon>
        <taxon>Bacillati</taxon>
        <taxon>Actinomycetota</taxon>
        <taxon>Actinomycetes</taxon>
        <taxon>Kineosporiales</taxon>
        <taxon>Kineosporiaceae</taxon>
        <taxon>Kineosporia</taxon>
    </lineage>
</organism>
<dbReference type="PANTHER" id="PTHR43335">
    <property type="entry name" value="ABC TRANSPORTER, ATP-BINDING PROTEIN"/>
    <property type="match status" value="1"/>
</dbReference>
<keyword evidence="4 6" id="KW-0067">ATP-binding</keyword>
<dbReference type="PANTHER" id="PTHR43335:SF4">
    <property type="entry name" value="ABC TRANSPORTER, ATP-BINDING PROTEIN"/>
    <property type="match status" value="1"/>
</dbReference>
<proteinExistence type="inferred from homology"/>
<evidence type="ECO:0000259" key="5">
    <source>
        <dbReference type="PROSITE" id="PS50893"/>
    </source>
</evidence>
<evidence type="ECO:0000256" key="1">
    <source>
        <dbReference type="ARBA" id="ARBA00005417"/>
    </source>
</evidence>